<keyword evidence="2" id="KW-1185">Reference proteome</keyword>
<dbReference type="Proteomes" id="UP001142393">
    <property type="component" value="Unassembled WGS sequence"/>
</dbReference>
<proteinExistence type="predicted"/>
<comment type="caution">
    <text evidence="1">The sequence shown here is derived from an EMBL/GenBank/DDBJ whole genome shotgun (WGS) entry which is preliminary data.</text>
</comment>
<dbReference type="EMBL" id="JANVFU010000009">
    <property type="protein sequence ID" value="KAJ3742838.1"/>
    <property type="molecule type" value="Genomic_DNA"/>
</dbReference>
<evidence type="ECO:0000313" key="2">
    <source>
        <dbReference type="Proteomes" id="UP001142393"/>
    </source>
</evidence>
<reference evidence="1 2" key="1">
    <citation type="journal article" date="2023" name="Proc. Natl. Acad. Sci. U.S.A.">
        <title>A global phylogenomic analysis of the shiitake genus Lentinula.</title>
        <authorList>
            <person name="Sierra-Patev S."/>
            <person name="Min B."/>
            <person name="Naranjo-Ortiz M."/>
            <person name="Looney B."/>
            <person name="Konkel Z."/>
            <person name="Slot J.C."/>
            <person name="Sakamoto Y."/>
            <person name="Steenwyk J.L."/>
            <person name="Rokas A."/>
            <person name="Carro J."/>
            <person name="Camarero S."/>
            <person name="Ferreira P."/>
            <person name="Molpeceres G."/>
            <person name="Ruiz-Duenas F.J."/>
            <person name="Serrano A."/>
            <person name="Henrissat B."/>
            <person name="Drula E."/>
            <person name="Hughes K.W."/>
            <person name="Mata J.L."/>
            <person name="Ishikawa N.K."/>
            <person name="Vargas-Isla R."/>
            <person name="Ushijima S."/>
            <person name="Smith C.A."/>
            <person name="Donoghue J."/>
            <person name="Ahrendt S."/>
            <person name="Andreopoulos W."/>
            <person name="He G."/>
            <person name="LaButti K."/>
            <person name="Lipzen A."/>
            <person name="Ng V."/>
            <person name="Riley R."/>
            <person name="Sandor L."/>
            <person name="Barry K."/>
            <person name="Martinez A.T."/>
            <person name="Xiao Y."/>
            <person name="Gibbons J.G."/>
            <person name="Terashima K."/>
            <person name="Grigoriev I.V."/>
            <person name="Hibbett D."/>
        </authorList>
    </citation>
    <scope>NUCLEOTIDE SEQUENCE [LARGE SCALE GENOMIC DNA]</scope>
    <source>
        <strain evidence="1 2">TFB7810</strain>
    </source>
</reference>
<dbReference type="AlphaFoldDB" id="A0A9W8NXJ6"/>
<organism evidence="1 2">
    <name type="scientific">Lentinula detonsa</name>
    <dbReference type="NCBI Taxonomy" id="2804962"/>
    <lineage>
        <taxon>Eukaryota</taxon>
        <taxon>Fungi</taxon>
        <taxon>Dikarya</taxon>
        <taxon>Basidiomycota</taxon>
        <taxon>Agaricomycotina</taxon>
        <taxon>Agaricomycetes</taxon>
        <taxon>Agaricomycetidae</taxon>
        <taxon>Agaricales</taxon>
        <taxon>Marasmiineae</taxon>
        <taxon>Omphalotaceae</taxon>
        <taxon>Lentinula</taxon>
    </lineage>
</organism>
<sequence>MTSNSAILPPIPEVTEDLKFDGGVRVSWAPVKRKITNSPRAQGLSGYIDAQYKGQALNNTVDFLRTLDYRHIYFSDSCLTIPSDKNTNIEDYKPPELGFRNDSQLAFGPNIQLSCWETSSDSCFANSSHYEQLAEQPTYFSGSSTSSVPHHVHEQYDPRDPGFRNVPYLSCWQTGSDSCFPNFGHHRQQSVQHYTYLSESSTSGLMHDANPDYYNPLHPQFRIALQLPELSRWRTASDSFFTDLGIDQHYIQQNTYHSGSSISGVPRDAMIIPEYVQNSGDGTSSQIIAPNPVRPLQKHVKELEEIAEKMVGEQGH</sequence>
<accession>A0A9W8NXJ6</accession>
<name>A0A9W8NXJ6_9AGAR</name>
<gene>
    <name evidence="1" type="ORF">DFH05DRAFT_1526320</name>
</gene>
<evidence type="ECO:0000313" key="1">
    <source>
        <dbReference type="EMBL" id="KAJ3742838.1"/>
    </source>
</evidence>
<protein>
    <submittedName>
        <fullName evidence="1">Uncharacterized protein</fullName>
    </submittedName>
</protein>